<accession>A0ABQ9YDC9</accession>
<sequence>MADLTRKHENRYDRMWMKRLGLLIRFCWCRKIFNFNQKITDIPQELERQLEERSETFNREESSDPEEFQTCRSILDETHWRDLLCVQLGLTQRQSKPQVDEQSIEGVQDIILTWLNKQLSLSFDLAFNSDPYTSLKNSQRLPNAIVQTLSTVAVSMLRTLVKEACCKRLYAQMRALVGSHRQSINLQKVLA</sequence>
<evidence type="ECO:0000313" key="2">
    <source>
        <dbReference type="Proteomes" id="UP001281761"/>
    </source>
</evidence>
<evidence type="ECO:0000313" key="1">
    <source>
        <dbReference type="EMBL" id="KAK2961747.1"/>
    </source>
</evidence>
<comment type="caution">
    <text evidence="1">The sequence shown here is derived from an EMBL/GenBank/DDBJ whole genome shotgun (WGS) entry which is preliminary data.</text>
</comment>
<dbReference type="Proteomes" id="UP001281761">
    <property type="component" value="Unassembled WGS sequence"/>
</dbReference>
<organism evidence="1 2">
    <name type="scientific">Blattamonas nauphoetae</name>
    <dbReference type="NCBI Taxonomy" id="2049346"/>
    <lineage>
        <taxon>Eukaryota</taxon>
        <taxon>Metamonada</taxon>
        <taxon>Preaxostyla</taxon>
        <taxon>Oxymonadida</taxon>
        <taxon>Blattamonas</taxon>
    </lineage>
</organism>
<dbReference type="EMBL" id="JARBJD010000014">
    <property type="protein sequence ID" value="KAK2961747.1"/>
    <property type="molecule type" value="Genomic_DNA"/>
</dbReference>
<name>A0ABQ9YDC9_9EUKA</name>
<protein>
    <submittedName>
        <fullName evidence="1">Uncharacterized protein</fullName>
    </submittedName>
</protein>
<reference evidence="1 2" key="1">
    <citation type="journal article" date="2022" name="bioRxiv">
        <title>Genomics of Preaxostyla Flagellates Illuminates Evolutionary Transitions and the Path Towards Mitochondrial Loss.</title>
        <authorList>
            <person name="Novak L.V.F."/>
            <person name="Treitli S.C."/>
            <person name="Pyrih J."/>
            <person name="Halakuc P."/>
            <person name="Pipaliya S.V."/>
            <person name="Vacek V."/>
            <person name="Brzon O."/>
            <person name="Soukal P."/>
            <person name="Eme L."/>
            <person name="Dacks J.B."/>
            <person name="Karnkowska A."/>
            <person name="Elias M."/>
            <person name="Hampl V."/>
        </authorList>
    </citation>
    <scope>NUCLEOTIDE SEQUENCE [LARGE SCALE GENOMIC DNA]</scope>
    <source>
        <strain evidence="1">NAU3</strain>
        <tissue evidence="1">Gut</tissue>
    </source>
</reference>
<keyword evidence="2" id="KW-1185">Reference proteome</keyword>
<gene>
    <name evidence="1" type="ORF">BLNAU_3184</name>
</gene>
<proteinExistence type="predicted"/>